<accession>A0A819HKT7</accession>
<dbReference type="Proteomes" id="UP000663874">
    <property type="component" value="Unassembled WGS sequence"/>
</dbReference>
<organism evidence="1 2">
    <name type="scientific">Rotaria sordida</name>
    <dbReference type="NCBI Taxonomy" id="392033"/>
    <lineage>
        <taxon>Eukaryota</taxon>
        <taxon>Metazoa</taxon>
        <taxon>Spiralia</taxon>
        <taxon>Gnathifera</taxon>
        <taxon>Rotifera</taxon>
        <taxon>Eurotatoria</taxon>
        <taxon>Bdelloidea</taxon>
        <taxon>Philodinida</taxon>
        <taxon>Philodinidae</taxon>
        <taxon>Rotaria</taxon>
    </lineage>
</organism>
<evidence type="ECO:0000313" key="1">
    <source>
        <dbReference type="EMBL" id="CAF3897586.1"/>
    </source>
</evidence>
<gene>
    <name evidence="1" type="ORF">FNK824_LOCUS20396</name>
</gene>
<evidence type="ECO:0000313" key="2">
    <source>
        <dbReference type="Proteomes" id="UP000663874"/>
    </source>
</evidence>
<dbReference type="AlphaFoldDB" id="A0A819HKT7"/>
<reference evidence="1" key="1">
    <citation type="submission" date="2021-02" db="EMBL/GenBank/DDBJ databases">
        <authorList>
            <person name="Nowell W R."/>
        </authorList>
    </citation>
    <scope>NUCLEOTIDE SEQUENCE</scope>
</reference>
<dbReference type="EMBL" id="CAJOBE010003735">
    <property type="protein sequence ID" value="CAF3897586.1"/>
    <property type="molecule type" value="Genomic_DNA"/>
</dbReference>
<sequence>MNILIKQYDNTIDENNLHLRSIVQHNLIEIIQTISIPNKT</sequence>
<comment type="caution">
    <text evidence="1">The sequence shown here is derived from an EMBL/GenBank/DDBJ whole genome shotgun (WGS) entry which is preliminary data.</text>
</comment>
<proteinExistence type="predicted"/>
<protein>
    <submittedName>
        <fullName evidence="1">Uncharacterized protein</fullName>
    </submittedName>
</protein>
<name>A0A819HKT7_9BILA</name>
<feature type="non-terminal residue" evidence="1">
    <location>
        <position position="40"/>
    </location>
</feature>